<evidence type="ECO:0000313" key="2">
    <source>
        <dbReference type="Proteomes" id="UP000614058"/>
    </source>
</evidence>
<dbReference type="Proteomes" id="UP000614058">
    <property type="component" value="Unassembled WGS sequence"/>
</dbReference>
<protein>
    <submittedName>
        <fullName evidence="1">Spore coat-associated protein camelysin</fullName>
    </submittedName>
</protein>
<name>A0ABS1BRD4_9NEIS</name>
<organism evidence="1 2">
    <name type="scientific">Kingella bonacorsii</name>
    <dbReference type="NCBI Taxonomy" id="2796361"/>
    <lineage>
        <taxon>Bacteria</taxon>
        <taxon>Pseudomonadati</taxon>
        <taxon>Pseudomonadota</taxon>
        <taxon>Betaproteobacteria</taxon>
        <taxon>Neisseriales</taxon>
        <taxon>Neisseriaceae</taxon>
        <taxon>Kingella</taxon>
    </lineage>
</organism>
<sequence length="84" mass="9664">MNWRILPIALTLAACTYSETPFGRYAEIDLPLQSQTTIHKTVTVNAPAGTTVNISETPVYTMPPPPPPRRCYYDEYERRRVCYR</sequence>
<accession>A0ABS1BRD4</accession>
<dbReference type="RefSeq" id="WP_200522001.1">
    <property type="nucleotide sequence ID" value="NZ_JAEHNZ010000001.1"/>
</dbReference>
<dbReference type="PROSITE" id="PS51257">
    <property type="entry name" value="PROKAR_LIPOPROTEIN"/>
    <property type="match status" value="1"/>
</dbReference>
<evidence type="ECO:0000313" key="1">
    <source>
        <dbReference type="EMBL" id="MBK0395846.1"/>
    </source>
</evidence>
<reference evidence="1 2" key="1">
    <citation type="journal article" date="2021" name="Pathogens">
        <title>Isolation and Characterization of Kingella bonacorsii sp. nov., A Novel Kingella Species Detected in a Stable Periodontitis Subject.</title>
        <authorList>
            <person name="Antezack A."/>
            <person name="Boxberger M."/>
            <person name="Rolland C."/>
            <person name="Monnet-Corti V."/>
            <person name="La Scola B."/>
        </authorList>
    </citation>
    <scope>NUCLEOTIDE SEQUENCE [LARGE SCALE GENOMIC DNA]</scope>
    <source>
        <strain evidence="1 2">Marseille-Q4569</strain>
    </source>
</reference>
<proteinExistence type="predicted"/>
<gene>
    <name evidence="1" type="ORF">JDW22_04430</name>
</gene>
<keyword evidence="2" id="KW-1185">Reference proteome</keyword>
<dbReference type="EMBL" id="JAEHNZ010000001">
    <property type="protein sequence ID" value="MBK0395846.1"/>
    <property type="molecule type" value="Genomic_DNA"/>
</dbReference>
<comment type="caution">
    <text evidence="1">The sequence shown here is derived from an EMBL/GenBank/DDBJ whole genome shotgun (WGS) entry which is preliminary data.</text>
</comment>